<sequence length="470" mass="53182">MKTHHGEDRQAWSRRPLFTPRQKLTAEQLNLGLQDELDRQRILNRAVHGYGVVIGYGLSVCGDGSLDLRHGHLELGDGLALDRHGRMLVWKQGRLGMDDIVGELPQKAGAYTLTAHYAVRTPDQDDCCSSARHRPPWTEEGVVFSLDPDCGDDNSDCPDHPWERCVSHGEYLHRRNGGLPLRTASVRESPDVDWYPRIPGPTRDACQDGWDYDPVPEVGVPLARVKICDLAGEDERARDCDPRYGFCPDTPPEVITVRPLVYRNPLLYELTRCCDTDLPRVEEISWQDWIHEDWKVRVPWDDFARRVTDHSTGFAVWFTKPLDAKSIHEASIFVTVFYQDGDASWRNYRMPLAELVPLKREGKIRGARLVPDQDDWVPSEVTGKQSNLFHGIRVEVTIRGQLLRDDCGRMLDARPIGIDCGVPCQARPGGDLITSFQVGPHHRDEGEYERTAQQTTTEQNTVTDGQPDGA</sequence>
<dbReference type="OrthoDB" id="5178586at2"/>
<proteinExistence type="predicted"/>
<feature type="compositionally biased region" description="Polar residues" evidence="1">
    <location>
        <begin position="451"/>
        <end position="464"/>
    </location>
</feature>
<dbReference type="EMBL" id="JSUH01000014">
    <property type="protein sequence ID" value="KHD96661.1"/>
    <property type="molecule type" value="Genomic_DNA"/>
</dbReference>
<dbReference type="AlphaFoldDB" id="A0A0A6VPU3"/>
<evidence type="ECO:0000313" key="2">
    <source>
        <dbReference type="EMBL" id="KHD96661.1"/>
    </source>
</evidence>
<comment type="caution">
    <text evidence="2">The sequence shown here is derived from an EMBL/GenBank/DDBJ whole genome shotgun (WGS) entry which is preliminary data.</text>
</comment>
<name>A0A0A6VPU3_KOCRO</name>
<feature type="compositionally biased region" description="Basic and acidic residues" evidence="1">
    <location>
        <begin position="441"/>
        <end position="450"/>
    </location>
</feature>
<reference evidence="2 3" key="1">
    <citation type="journal article" date="2003" name="Int. J. Syst. Evol. Microbiol.">
        <title>Kocuria polaris sp. nov., an orange-pigmented psychrophilic bacterium isolated from an Antarctic cyanobacterial mat sample.</title>
        <authorList>
            <person name="Reddy G.S."/>
            <person name="Prakash J.S."/>
            <person name="Prabahar V."/>
            <person name="Matsumoto G.I."/>
            <person name="Stackebrandt E."/>
            <person name="Shivaji S."/>
        </authorList>
    </citation>
    <scope>NUCLEOTIDE SEQUENCE [LARGE SCALE GENOMIC DNA]</scope>
    <source>
        <strain evidence="2 3">CMS 76or</strain>
    </source>
</reference>
<gene>
    <name evidence="2" type="ORF">GY22_14500</name>
</gene>
<accession>A0A0A6VPU3</accession>
<evidence type="ECO:0000256" key="1">
    <source>
        <dbReference type="SAM" id="MobiDB-lite"/>
    </source>
</evidence>
<dbReference type="Proteomes" id="UP000030466">
    <property type="component" value="Unassembled WGS sequence"/>
</dbReference>
<keyword evidence="3" id="KW-1185">Reference proteome</keyword>
<feature type="region of interest" description="Disordered" evidence="1">
    <location>
        <begin position="441"/>
        <end position="470"/>
    </location>
</feature>
<protein>
    <submittedName>
        <fullName evidence="2">Uncharacterized protein</fullName>
    </submittedName>
</protein>
<evidence type="ECO:0000313" key="3">
    <source>
        <dbReference type="Proteomes" id="UP000030466"/>
    </source>
</evidence>
<organism evidence="2 3">
    <name type="scientific">Kocuria rosea subsp. polaris</name>
    <dbReference type="NCBI Taxonomy" id="136273"/>
    <lineage>
        <taxon>Bacteria</taxon>
        <taxon>Bacillati</taxon>
        <taxon>Actinomycetota</taxon>
        <taxon>Actinomycetes</taxon>
        <taxon>Micrococcales</taxon>
        <taxon>Micrococcaceae</taxon>
        <taxon>Kocuria</taxon>
    </lineage>
</organism>
<dbReference type="RefSeq" id="WP_035929183.1">
    <property type="nucleotide sequence ID" value="NZ_JSUH01000014.1"/>
</dbReference>